<gene>
    <name evidence="2" type="ORF">SAMEA1982600_00129</name>
</gene>
<protein>
    <recommendedName>
        <fullName evidence="4">FlxA-like protein</fullName>
    </recommendedName>
</protein>
<dbReference type="RefSeq" id="WP_066406396.1">
    <property type="nucleotide sequence ID" value="NZ_FKBS01000002.1"/>
</dbReference>
<organism evidence="2 3">
    <name type="scientific">Bordetella ansorpii</name>
    <dbReference type="NCBI Taxonomy" id="288768"/>
    <lineage>
        <taxon>Bacteria</taxon>
        <taxon>Pseudomonadati</taxon>
        <taxon>Pseudomonadota</taxon>
        <taxon>Betaproteobacteria</taxon>
        <taxon>Burkholderiales</taxon>
        <taxon>Alcaligenaceae</taxon>
        <taxon>Bordetella</taxon>
    </lineage>
</organism>
<feature type="compositionally biased region" description="Low complexity" evidence="1">
    <location>
        <begin position="17"/>
        <end position="32"/>
    </location>
</feature>
<evidence type="ECO:0000256" key="1">
    <source>
        <dbReference type="SAM" id="MobiDB-lite"/>
    </source>
</evidence>
<reference evidence="2 3" key="1">
    <citation type="submission" date="2016-03" db="EMBL/GenBank/DDBJ databases">
        <authorList>
            <consortium name="Pathogen Informatics"/>
        </authorList>
    </citation>
    <scope>NUCLEOTIDE SEQUENCE [LARGE SCALE GENOMIC DNA]</scope>
    <source>
        <strain evidence="2 3">NCTC13364</strain>
    </source>
</reference>
<dbReference type="Proteomes" id="UP000077037">
    <property type="component" value="Unassembled WGS sequence"/>
</dbReference>
<name>A0A146ATQ8_9BORD</name>
<dbReference type="EMBL" id="FKBS01000002">
    <property type="protein sequence ID" value="CZZ91954.1"/>
    <property type="molecule type" value="Genomic_DNA"/>
</dbReference>
<proteinExistence type="predicted"/>
<evidence type="ECO:0008006" key="4">
    <source>
        <dbReference type="Google" id="ProtNLM"/>
    </source>
</evidence>
<evidence type="ECO:0000313" key="2">
    <source>
        <dbReference type="EMBL" id="CZZ91954.1"/>
    </source>
</evidence>
<dbReference type="Pfam" id="PF14282">
    <property type="entry name" value="FlxA"/>
    <property type="match status" value="1"/>
</dbReference>
<feature type="region of interest" description="Disordered" evidence="1">
    <location>
        <begin position="13"/>
        <end position="39"/>
    </location>
</feature>
<evidence type="ECO:0000313" key="3">
    <source>
        <dbReference type="Proteomes" id="UP000077037"/>
    </source>
</evidence>
<sequence>MAISAITTNLATSNPYAGASAGARPAGRAGAATDSQDDTDKAIAQLQRQLERLMQQIKRVEASQATDEQKATQLQALNAQATALQGQIQTLQNQKLQAASTQQGITA</sequence>
<dbReference type="InterPro" id="IPR025577">
    <property type="entry name" value="FlxA"/>
</dbReference>
<dbReference type="AlphaFoldDB" id="A0A146ATQ8"/>
<accession>A0A146ATQ8</accession>